<name>A0A451BI16_9GAMM</name>
<proteinExistence type="predicted"/>
<dbReference type="AlphaFoldDB" id="A0A451BI16"/>
<dbReference type="SUPFAM" id="SSF55729">
    <property type="entry name" value="Acyl-CoA N-acyltransferases (Nat)"/>
    <property type="match status" value="1"/>
</dbReference>
<dbReference type="Gene3D" id="3.40.630.30">
    <property type="match status" value="1"/>
</dbReference>
<reference evidence="2" key="1">
    <citation type="submission" date="2019-02" db="EMBL/GenBank/DDBJ databases">
        <authorList>
            <person name="Gruber-Vodicka R. H."/>
            <person name="Seah K. B. B."/>
        </authorList>
    </citation>
    <scope>NUCLEOTIDE SEQUENCE</scope>
    <source>
        <strain evidence="2">BECK_S127</strain>
    </source>
</reference>
<dbReference type="GO" id="GO:0016747">
    <property type="term" value="F:acyltransferase activity, transferring groups other than amino-acyl groups"/>
    <property type="evidence" value="ECO:0007669"/>
    <property type="project" value="InterPro"/>
</dbReference>
<dbReference type="EMBL" id="CAADHB010000004">
    <property type="protein sequence ID" value="VFK77941.1"/>
    <property type="molecule type" value="Genomic_DNA"/>
</dbReference>
<feature type="domain" description="N-acetyltransferase" evidence="1">
    <location>
        <begin position="9"/>
        <end position="134"/>
    </location>
</feature>
<sequence>MNLDRNLQWESFENINLDDPFFDGLKAGYQEFSDWFHRKAKDKALIMKDEFGGIQGFMYLKEENEAINDVTPPMPFDRYLKIGTFKINAHGTKLGERFVKKAFDFAIARGIKKIYVTVFSEHENLIDLLARYGFKKSAEKETPNGVENVMLKEVGVIQGKVIEDYPMISSRNNRFLLGIYPEFHTRLFPDSILHNENASIVDDVSHTNSIEKIYICRMKDVQLLKGGDSLVIYRTGDGKGSAEYRAVATSLCMVDEVNVKNKFVTLDEFISYCSPRSVFTEKELTNYFTTWKQMYVIRMTYNVALRTRIIRKRLVEEAGLSRNDYWGFMRLTQAQFNKIASMGGVDDSLILN</sequence>
<dbReference type="InterPro" id="IPR016181">
    <property type="entry name" value="Acyl_CoA_acyltransferase"/>
</dbReference>
<evidence type="ECO:0000259" key="1">
    <source>
        <dbReference type="Pfam" id="PF00583"/>
    </source>
</evidence>
<accession>A0A451BI16</accession>
<gene>
    <name evidence="2" type="ORF">BECKSD772D_GA0070982_100410</name>
</gene>
<protein>
    <recommendedName>
        <fullName evidence="1">N-acetyltransferase domain-containing protein</fullName>
    </recommendedName>
</protein>
<dbReference type="InterPro" id="IPR000182">
    <property type="entry name" value="GNAT_dom"/>
</dbReference>
<organism evidence="2">
    <name type="scientific">Candidatus Kentrum sp. SD</name>
    <dbReference type="NCBI Taxonomy" id="2126332"/>
    <lineage>
        <taxon>Bacteria</taxon>
        <taxon>Pseudomonadati</taxon>
        <taxon>Pseudomonadota</taxon>
        <taxon>Gammaproteobacteria</taxon>
        <taxon>Candidatus Kentrum</taxon>
    </lineage>
</organism>
<dbReference type="Pfam" id="PF00583">
    <property type="entry name" value="Acetyltransf_1"/>
    <property type="match status" value="1"/>
</dbReference>
<evidence type="ECO:0000313" key="2">
    <source>
        <dbReference type="EMBL" id="VFK77941.1"/>
    </source>
</evidence>